<keyword evidence="3" id="KW-1185">Reference proteome</keyword>
<evidence type="ECO:0000313" key="2">
    <source>
        <dbReference type="EMBL" id="GMM61683.1"/>
    </source>
</evidence>
<feature type="compositionally biased region" description="Basic and acidic residues" evidence="1">
    <location>
        <begin position="123"/>
        <end position="145"/>
    </location>
</feature>
<evidence type="ECO:0000256" key="1">
    <source>
        <dbReference type="SAM" id="MobiDB-lite"/>
    </source>
</evidence>
<sequence>MSLPLSPLPLSLAREDAAALLALPAFRRFLHAAIQAAGILGHHAPVGGQGGRDLSFLEGRRSLGFELIAMIHRGQDEALRALDPTGLFTLSAALCAALPSKDTALERPRTASSGTTSSGPDTARYDELPGDESNRSGSREQSRVR</sequence>
<evidence type="ECO:0000313" key="3">
    <source>
        <dbReference type="Proteomes" id="UP001187221"/>
    </source>
</evidence>
<accession>A0ABQ6P8T8</accession>
<protein>
    <submittedName>
        <fullName evidence="2">Uncharacterized protein</fullName>
    </submittedName>
</protein>
<feature type="region of interest" description="Disordered" evidence="1">
    <location>
        <begin position="103"/>
        <end position="145"/>
    </location>
</feature>
<feature type="compositionally biased region" description="Polar residues" evidence="1">
    <location>
        <begin position="110"/>
        <end position="120"/>
    </location>
</feature>
<gene>
    <name evidence="2" type="ORF">NUTIK01_24600</name>
</gene>
<reference evidence="2 3" key="1">
    <citation type="submission" date="2023-06" db="EMBL/GenBank/DDBJ databases">
        <title>Draft genome sequence of Novosphingobium sp. strain IK01.</title>
        <authorList>
            <person name="Hatamoto M."/>
            <person name="Ikarashi T."/>
            <person name="Yamaguchi T."/>
        </authorList>
    </citation>
    <scope>NUCLEOTIDE SEQUENCE [LARGE SCALE GENOMIC DNA]</scope>
    <source>
        <strain evidence="2 3">IK01</strain>
    </source>
</reference>
<name>A0ABQ6P8T8_9SPHN</name>
<proteinExistence type="predicted"/>
<dbReference type="Proteomes" id="UP001187221">
    <property type="component" value="Unassembled WGS sequence"/>
</dbReference>
<organism evidence="2 3">
    <name type="scientific">Novosphingobium pituita</name>
    <dbReference type="NCBI Taxonomy" id="3056842"/>
    <lineage>
        <taxon>Bacteria</taxon>
        <taxon>Pseudomonadati</taxon>
        <taxon>Pseudomonadota</taxon>
        <taxon>Alphaproteobacteria</taxon>
        <taxon>Sphingomonadales</taxon>
        <taxon>Sphingomonadaceae</taxon>
        <taxon>Novosphingobium</taxon>
    </lineage>
</organism>
<comment type="caution">
    <text evidence="2">The sequence shown here is derived from an EMBL/GenBank/DDBJ whole genome shotgun (WGS) entry which is preliminary data.</text>
</comment>
<dbReference type="EMBL" id="BTFW01000001">
    <property type="protein sequence ID" value="GMM61683.1"/>
    <property type="molecule type" value="Genomic_DNA"/>
</dbReference>